<dbReference type="AlphaFoldDB" id="A0A7U3YM73"/>
<dbReference type="EC" id="2.5.1.129" evidence="5"/>
<keyword evidence="2 5" id="KW-0285">Flavoprotein</keyword>
<feature type="transmembrane region" description="Helical" evidence="6">
    <location>
        <begin position="7"/>
        <end position="28"/>
    </location>
</feature>
<comment type="catalytic activity">
    <reaction evidence="5">
        <text>dimethylallyl phosphate + FMNH2 = prenylated FMNH2 + phosphate</text>
        <dbReference type="Rhea" id="RHEA:37743"/>
        <dbReference type="ChEBI" id="CHEBI:43474"/>
        <dbReference type="ChEBI" id="CHEBI:57618"/>
        <dbReference type="ChEBI" id="CHEBI:87467"/>
        <dbReference type="ChEBI" id="CHEBI:88052"/>
        <dbReference type="EC" id="2.5.1.129"/>
    </reaction>
</comment>
<feature type="domain" description="Flavoprotein" evidence="7">
    <location>
        <begin position="6"/>
        <end position="166"/>
    </location>
</feature>
<keyword evidence="6" id="KW-0472">Membrane</keyword>
<feature type="binding site" evidence="5">
    <location>
        <begin position="13"/>
        <end position="15"/>
    </location>
    <ligand>
        <name>FMN</name>
        <dbReference type="ChEBI" id="CHEBI:58210"/>
    </ligand>
</feature>
<feature type="binding site" evidence="5">
    <location>
        <position position="124"/>
    </location>
    <ligand>
        <name>FMN</name>
        <dbReference type="ChEBI" id="CHEBI:58210"/>
    </ligand>
</feature>
<reference evidence="8 9" key="1">
    <citation type="journal article" date="2011" name="Stand. Genomic Sci.">
        <title>Complete genome sequence of Desulfobulbus propionicus type strain (1pr3).</title>
        <authorList>
            <person name="Pagani I."/>
            <person name="Lapidus A."/>
            <person name="Nolan M."/>
            <person name="Lucas S."/>
            <person name="Hammon N."/>
            <person name="Deshpande S."/>
            <person name="Cheng J.F."/>
            <person name="Chertkov O."/>
            <person name="Davenport K."/>
            <person name="Tapia R."/>
            <person name="Han C."/>
            <person name="Goodwin L."/>
            <person name="Pitluck S."/>
            <person name="Liolios K."/>
            <person name="Mavromatis K."/>
            <person name="Ivanova N."/>
            <person name="Mikhailova N."/>
            <person name="Pati A."/>
            <person name="Chen A."/>
            <person name="Palaniappan K."/>
            <person name="Land M."/>
            <person name="Hauser L."/>
            <person name="Chang Y.J."/>
            <person name="Jeffries C.D."/>
            <person name="Detter J.C."/>
            <person name="Brambilla E."/>
            <person name="Kannan K.P."/>
            <person name="Djao O.D."/>
            <person name="Rohde M."/>
            <person name="Pukall R."/>
            <person name="Spring S."/>
            <person name="Goker M."/>
            <person name="Sikorski J."/>
            <person name="Woyke T."/>
            <person name="Bristow J."/>
            <person name="Eisen J.A."/>
            <person name="Markowitz V."/>
            <person name="Hugenholtz P."/>
            <person name="Kyrpides N.C."/>
            <person name="Klenk H.P."/>
        </authorList>
    </citation>
    <scope>NUCLEOTIDE SEQUENCE [LARGE SCALE GENOMIC DNA]</scope>
    <source>
        <strain evidence="9">ATCC 33891 / DSM 2032 / 1pr3</strain>
    </source>
</reference>
<evidence type="ECO:0000256" key="1">
    <source>
        <dbReference type="ARBA" id="ARBA00022602"/>
    </source>
</evidence>
<keyword evidence="4 5" id="KW-0808">Transferase</keyword>
<comment type="function">
    <text evidence="5">Flavin prenyltransferase that catalyzes the synthesis of the prenylated FMN cofactor (prenyl-FMN) for 4-hydroxy-3-polyprenylbenzoic acid decarboxylase UbiD. The prenyltransferase is metal-independent and links a dimethylallyl moiety from dimethylallyl monophosphate (DMAP) to the flavin N5 and C6 atoms of FMN.</text>
</comment>
<evidence type="ECO:0000256" key="4">
    <source>
        <dbReference type="ARBA" id="ARBA00022679"/>
    </source>
</evidence>
<sequence length="190" mass="20496">MAGCRRLILAITGASGMLYVPALLQLLAEQQVEVHGIISESGRKVLRFELGWTPEQLPLVSRWFASDDFAAPPASGSALYDAMVVLPCTVGSLAAIAGGYCGNLVHRAADVTLKERRPLLLAVRETPLNRTHLTNMLAAHDAGAILCPPMPSFYTHPKDMDEMARNYAARLCDLLGIAVPAATMSRWQGI</sequence>
<dbReference type="InterPro" id="IPR003382">
    <property type="entry name" value="Flavoprotein"/>
</dbReference>
<comment type="similarity">
    <text evidence="5">Belongs to the UbiX/PAD1 family.</text>
</comment>
<dbReference type="GO" id="GO:0106141">
    <property type="term" value="F:flavin prenyltransferase activity"/>
    <property type="evidence" value="ECO:0007669"/>
    <property type="project" value="UniProtKB-EC"/>
</dbReference>
<gene>
    <name evidence="5" type="primary">ubiX</name>
    <name evidence="8" type="ordered locus">Despr_1795</name>
</gene>
<evidence type="ECO:0000256" key="6">
    <source>
        <dbReference type="SAM" id="Phobius"/>
    </source>
</evidence>
<keyword evidence="3 5" id="KW-0288">FMN</keyword>
<feature type="binding site" evidence="5">
    <location>
        <position position="170"/>
    </location>
    <ligand>
        <name>dimethylallyl phosphate</name>
        <dbReference type="ChEBI" id="CHEBI:88052"/>
    </ligand>
</feature>
<dbReference type="HAMAP" id="MF_01984">
    <property type="entry name" value="ubiX_pad"/>
    <property type="match status" value="1"/>
</dbReference>
<dbReference type="KEGG" id="dpr:Despr_1795"/>
<evidence type="ECO:0000313" key="8">
    <source>
        <dbReference type="EMBL" id="ADW17945.1"/>
    </source>
</evidence>
<dbReference type="Gene3D" id="3.40.50.1950">
    <property type="entry name" value="Flavin prenyltransferase-like"/>
    <property type="match status" value="1"/>
</dbReference>
<evidence type="ECO:0000259" key="7">
    <source>
        <dbReference type="Pfam" id="PF02441"/>
    </source>
</evidence>
<feature type="binding site" evidence="5">
    <location>
        <begin position="89"/>
        <end position="92"/>
    </location>
    <ligand>
        <name>FMN</name>
        <dbReference type="ChEBI" id="CHEBI:58210"/>
    </ligand>
</feature>
<evidence type="ECO:0000256" key="2">
    <source>
        <dbReference type="ARBA" id="ARBA00022630"/>
    </source>
</evidence>
<dbReference type="Pfam" id="PF02441">
    <property type="entry name" value="Flavoprotein"/>
    <property type="match status" value="1"/>
</dbReference>
<evidence type="ECO:0000256" key="5">
    <source>
        <dbReference type="HAMAP-Rule" id="MF_01984"/>
    </source>
</evidence>
<name>A0A7U3YM73_DESPD</name>
<feature type="binding site" evidence="5">
    <location>
        <position position="154"/>
    </location>
    <ligand>
        <name>dimethylallyl phosphate</name>
        <dbReference type="ChEBI" id="CHEBI:88052"/>
    </ligand>
</feature>
<feature type="binding site" evidence="5">
    <location>
        <position position="101"/>
    </location>
    <ligand>
        <name>FMN</name>
        <dbReference type="ChEBI" id="CHEBI:58210"/>
    </ligand>
</feature>
<dbReference type="SUPFAM" id="SSF52507">
    <property type="entry name" value="Homo-oligomeric flavin-containing Cys decarboxylases, HFCD"/>
    <property type="match status" value="1"/>
</dbReference>
<dbReference type="InterPro" id="IPR004507">
    <property type="entry name" value="UbiX-like"/>
</dbReference>
<dbReference type="InterPro" id="IPR036551">
    <property type="entry name" value="Flavin_trans-like"/>
</dbReference>
<evidence type="ECO:0000313" key="9">
    <source>
        <dbReference type="Proteomes" id="UP000006365"/>
    </source>
</evidence>
<keyword evidence="6" id="KW-1133">Transmembrane helix</keyword>
<dbReference type="NCBIfam" id="TIGR00421">
    <property type="entry name" value="ubiX_pad"/>
    <property type="match status" value="1"/>
</dbReference>
<keyword evidence="9" id="KW-1185">Reference proteome</keyword>
<dbReference type="EMBL" id="CP002364">
    <property type="protein sequence ID" value="ADW17945.1"/>
    <property type="molecule type" value="Genomic_DNA"/>
</dbReference>
<accession>A0A7U3YM73</accession>
<protein>
    <recommendedName>
        <fullName evidence="5">Flavin prenyltransferase UbiX</fullName>
        <ecNumber evidence="5">2.5.1.129</ecNumber>
    </recommendedName>
</protein>
<evidence type="ECO:0000256" key="3">
    <source>
        <dbReference type="ARBA" id="ARBA00022643"/>
    </source>
</evidence>
<organism evidence="8 9">
    <name type="scientific">Desulfobulbus propionicus (strain ATCC 33891 / DSM 2032 / VKM B-1956 / 1pr3)</name>
    <dbReference type="NCBI Taxonomy" id="577650"/>
    <lineage>
        <taxon>Bacteria</taxon>
        <taxon>Pseudomonadati</taxon>
        <taxon>Thermodesulfobacteriota</taxon>
        <taxon>Desulfobulbia</taxon>
        <taxon>Desulfobulbales</taxon>
        <taxon>Desulfobulbaceae</taxon>
        <taxon>Desulfobulbus</taxon>
    </lineage>
</organism>
<keyword evidence="6" id="KW-0812">Transmembrane</keyword>
<feature type="binding site" evidence="5">
    <location>
        <position position="39"/>
    </location>
    <ligand>
        <name>FMN</name>
        <dbReference type="ChEBI" id="CHEBI:58210"/>
    </ligand>
</feature>
<keyword evidence="1 5" id="KW-0637">Prenyltransferase</keyword>
<dbReference type="RefSeq" id="WP_015724486.1">
    <property type="nucleotide sequence ID" value="NC_014972.1"/>
</dbReference>
<proteinExistence type="inferred from homology"/>
<dbReference type="Proteomes" id="UP000006365">
    <property type="component" value="Chromosome"/>
</dbReference>